<gene>
    <name evidence="2" type="ORF">GCM10017577_35830</name>
</gene>
<evidence type="ECO:0000256" key="1">
    <source>
        <dbReference type="SAM" id="MobiDB-lite"/>
    </source>
</evidence>
<accession>A0A9W6L3T6</accession>
<comment type="caution">
    <text evidence="2">The sequence shown here is derived from an EMBL/GenBank/DDBJ whole genome shotgun (WGS) entry which is preliminary data.</text>
</comment>
<feature type="compositionally biased region" description="Polar residues" evidence="1">
    <location>
        <begin position="113"/>
        <end position="123"/>
    </location>
</feature>
<sequence>MPDVDGATTRGAGGLLTAAALAALLAGCGGTSPPAPQAAGSSAALSAAPSAAPSVTPQTTAPQAAPNGTTLLWPVTDLAAAQELQTRVDGGAQPWTLDPEEVAVSYATTTYGWTNPEPTSTGPGSVDLTDPSGGTAHVTLVQPVRAGSTGIWVVSAATRG</sequence>
<protein>
    <recommendedName>
        <fullName evidence="4">Acyl transferase</fullName>
    </recommendedName>
</protein>
<dbReference type="Proteomes" id="UP001143463">
    <property type="component" value="Unassembled WGS sequence"/>
</dbReference>
<dbReference type="AlphaFoldDB" id="A0A9W6L3T6"/>
<reference evidence="2" key="1">
    <citation type="journal article" date="2014" name="Int. J. Syst. Evol. Microbiol.">
        <title>Complete genome sequence of Corynebacterium casei LMG S-19264T (=DSM 44701T), isolated from a smear-ripened cheese.</title>
        <authorList>
            <consortium name="US DOE Joint Genome Institute (JGI-PGF)"/>
            <person name="Walter F."/>
            <person name="Albersmeier A."/>
            <person name="Kalinowski J."/>
            <person name="Ruckert C."/>
        </authorList>
    </citation>
    <scope>NUCLEOTIDE SEQUENCE</scope>
    <source>
        <strain evidence="2">VKM Ac-1069</strain>
    </source>
</reference>
<reference evidence="2" key="2">
    <citation type="submission" date="2023-01" db="EMBL/GenBank/DDBJ databases">
        <authorList>
            <person name="Sun Q."/>
            <person name="Evtushenko L."/>
        </authorList>
    </citation>
    <scope>NUCLEOTIDE SEQUENCE</scope>
    <source>
        <strain evidence="2">VKM Ac-1069</strain>
    </source>
</reference>
<proteinExistence type="predicted"/>
<dbReference type="EMBL" id="BSFQ01000014">
    <property type="protein sequence ID" value="GLL12442.1"/>
    <property type="molecule type" value="Genomic_DNA"/>
</dbReference>
<feature type="region of interest" description="Disordered" evidence="1">
    <location>
        <begin position="113"/>
        <end position="134"/>
    </location>
</feature>
<evidence type="ECO:0008006" key="4">
    <source>
        <dbReference type="Google" id="ProtNLM"/>
    </source>
</evidence>
<feature type="region of interest" description="Disordered" evidence="1">
    <location>
        <begin position="50"/>
        <end position="69"/>
    </location>
</feature>
<name>A0A9W6L3T6_9PSEU</name>
<evidence type="ECO:0000313" key="2">
    <source>
        <dbReference type="EMBL" id="GLL12442.1"/>
    </source>
</evidence>
<keyword evidence="3" id="KW-1185">Reference proteome</keyword>
<organism evidence="2 3">
    <name type="scientific">Pseudonocardia halophobica</name>
    <dbReference type="NCBI Taxonomy" id="29401"/>
    <lineage>
        <taxon>Bacteria</taxon>
        <taxon>Bacillati</taxon>
        <taxon>Actinomycetota</taxon>
        <taxon>Actinomycetes</taxon>
        <taxon>Pseudonocardiales</taxon>
        <taxon>Pseudonocardiaceae</taxon>
        <taxon>Pseudonocardia</taxon>
    </lineage>
</organism>
<evidence type="ECO:0000313" key="3">
    <source>
        <dbReference type="Proteomes" id="UP001143463"/>
    </source>
</evidence>